<keyword evidence="1" id="KW-0472">Membrane</keyword>
<reference evidence="2 3" key="1">
    <citation type="journal article" date="2019" name="Appl. Microbiol. Biotechnol.">
        <title>Genome sequence of Isaria javanica and comparative genome analysis insights into family S53 peptidase evolution in fungal entomopathogens.</title>
        <authorList>
            <person name="Lin R."/>
            <person name="Zhang X."/>
            <person name="Xin B."/>
            <person name="Zou M."/>
            <person name="Gao Y."/>
            <person name="Qin F."/>
            <person name="Hu Q."/>
            <person name="Xie B."/>
            <person name="Cheng X."/>
        </authorList>
    </citation>
    <scope>NUCLEOTIDE SEQUENCE [LARGE SCALE GENOMIC DNA]</scope>
    <source>
        <strain evidence="2 3">IJ1G</strain>
    </source>
</reference>
<sequence>MSLNHINVERKSGNLEIGFDMAPLIASCTMTARSLVNGVSDAGLSADPFFQLKRLSETGGISDKILRGFFIGLAIGFPVALAFCCWYPCLLRYRRRQRRRARQNAAPEDSVTARA</sequence>
<name>A0A545VQC5_9HYPO</name>
<organism evidence="2 3">
    <name type="scientific">Cordyceps javanica</name>
    <dbReference type="NCBI Taxonomy" id="43265"/>
    <lineage>
        <taxon>Eukaryota</taxon>
        <taxon>Fungi</taxon>
        <taxon>Dikarya</taxon>
        <taxon>Ascomycota</taxon>
        <taxon>Pezizomycotina</taxon>
        <taxon>Sordariomycetes</taxon>
        <taxon>Hypocreomycetidae</taxon>
        <taxon>Hypocreales</taxon>
        <taxon>Cordycipitaceae</taxon>
        <taxon>Cordyceps</taxon>
    </lineage>
</organism>
<dbReference type="EMBL" id="SPUK01000017">
    <property type="protein sequence ID" value="TQV91990.1"/>
    <property type="molecule type" value="Genomic_DNA"/>
</dbReference>
<dbReference type="Proteomes" id="UP000315783">
    <property type="component" value="Unassembled WGS sequence"/>
</dbReference>
<dbReference type="AlphaFoldDB" id="A0A545VQC5"/>
<keyword evidence="3" id="KW-1185">Reference proteome</keyword>
<accession>A0A545VQC5</accession>
<keyword evidence="1" id="KW-1133">Transmembrane helix</keyword>
<evidence type="ECO:0000256" key="1">
    <source>
        <dbReference type="SAM" id="Phobius"/>
    </source>
</evidence>
<protein>
    <submittedName>
        <fullName evidence="2">Uncharacterized protein</fullName>
    </submittedName>
</protein>
<evidence type="ECO:0000313" key="2">
    <source>
        <dbReference type="EMBL" id="TQV91990.1"/>
    </source>
</evidence>
<dbReference type="OrthoDB" id="5091134at2759"/>
<comment type="caution">
    <text evidence="2">The sequence shown here is derived from an EMBL/GenBank/DDBJ whole genome shotgun (WGS) entry which is preliminary data.</text>
</comment>
<gene>
    <name evidence="2" type="ORF">IF1G_09575</name>
</gene>
<keyword evidence="1" id="KW-0812">Transmembrane</keyword>
<feature type="transmembrane region" description="Helical" evidence="1">
    <location>
        <begin position="69"/>
        <end position="90"/>
    </location>
</feature>
<proteinExistence type="predicted"/>
<evidence type="ECO:0000313" key="3">
    <source>
        <dbReference type="Proteomes" id="UP000315783"/>
    </source>
</evidence>